<feature type="modified residue" description="4-aspartylphosphate" evidence="3">
    <location>
        <position position="56"/>
    </location>
</feature>
<dbReference type="EMBL" id="UGYW01000002">
    <property type="protein sequence ID" value="SUJ25795.1"/>
    <property type="molecule type" value="Genomic_DNA"/>
</dbReference>
<dbReference type="RefSeq" id="WP_115171226.1">
    <property type="nucleotide sequence ID" value="NZ_UGYW01000002.1"/>
</dbReference>
<dbReference type="Proteomes" id="UP000254893">
    <property type="component" value="Unassembled WGS sequence"/>
</dbReference>
<proteinExistence type="predicted"/>
<evidence type="ECO:0000313" key="6">
    <source>
        <dbReference type="Proteomes" id="UP000254893"/>
    </source>
</evidence>
<evidence type="ECO:0000313" key="5">
    <source>
        <dbReference type="EMBL" id="SUJ25795.1"/>
    </source>
</evidence>
<name>A0A380CS66_SPHSI</name>
<dbReference type="InterPro" id="IPR011006">
    <property type="entry name" value="CheY-like_superfamily"/>
</dbReference>
<feature type="domain" description="Response regulatory" evidence="4">
    <location>
        <begin position="6"/>
        <end position="123"/>
    </location>
</feature>
<accession>A0A380CS66</accession>
<protein>
    <submittedName>
        <fullName evidence="5">Polar-differentiation response regulator divK</fullName>
    </submittedName>
</protein>
<keyword evidence="1 3" id="KW-0597">Phosphoprotein</keyword>
<dbReference type="SMART" id="SM00448">
    <property type="entry name" value="REC"/>
    <property type="match status" value="1"/>
</dbReference>
<dbReference type="InterPro" id="IPR001789">
    <property type="entry name" value="Sig_transdc_resp-reg_receiver"/>
</dbReference>
<dbReference type="Gene3D" id="3.40.50.2300">
    <property type="match status" value="1"/>
</dbReference>
<reference evidence="5 6" key="1">
    <citation type="submission" date="2018-06" db="EMBL/GenBank/DDBJ databases">
        <authorList>
            <consortium name="Pathogen Informatics"/>
            <person name="Doyle S."/>
        </authorList>
    </citation>
    <scope>NUCLEOTIDE SEQUENCE [LARGE SCALE GENOMIC DNA]</scope>
    <source>
        <strain evidence="5 6">NCTC11388</strain>
    </source>
</reference>
<evidence type="ECO:0000256" key="3">
    <source>
        <dbReference type="PROSITE-ProRule" id="PRU00169"/>
    </source>
</evidence>
<sequence length="123" mass="13672">MEKDKLILIIDDDSRNIFALSLTLKSKGYRTVSSLTAAEGISLLKENKNIGVVLLDMMMPEMDGYEAMRIIRESEQCQHIPIIAVTAQAMDGDREKCIEAGAWDYVSKPIDVDKLLAVIGKVN</sequence>
<dbReference type="PANTHER" id="PTHR45339">
    <property type="entry name" value="HYBRID SIGNAL TRANSDUCTION HISTIDINE KINASE J"/>
    <property type="match status" value="1"/>
</dbReference>
<organism evidence="5 6">
    <name type="scientific">Sphingobacterium spiritivorum</name>
    <name type="common">Flavobacterium spiritivorum</name>
    <dbReference type="NCBI Taxonomy" id="258"/>
    <lineage>
        <taxon>Bacteria</taxon>
        <taxon>Pseudomonadati</taxon>
        <taxon>Bacteroidota</taxon>
        <taxon>Sphingobacteriia</taxon>
        <taxon>Sphingobacteriales</taxon>
        <taxon>Sphingobacteriaceae</taxon>
        <taxon>Sphingobacterium</taxon>
    </lineage>
</organism>
<evidence type="ECO:0000256" key="1">
    <source>
        <dbReference type="ARBA" id="ARBA00022553"/>
    </source>
</evidence>
<dbReference type="Pfam" id="PF00072">
    <property type="entry name" value="Response_reg"/>
    <property type="match status" value="1"/>
</dbReference>
<dbReference type="SUPFAM" id="SSF52172">
    <property type="entry name" value="CheY-like"/>
    <property type="match status" value="1"/>
</dbReference>
<dbReference type="PANTHER" id="PTHR45339:SF1">
    <property type="entry name" value="HYBRID SIGNAL TRANSDUCTION HISTIDINE KINASE J"/>
    <property type="match status" value="1"/>
</dbReference>
<evidence type="ECO:0000256" key="2">
    <source>
        <dbReference type="ARBA" id="ARBA00023012"/>
    </source>
</evidence>
<evidence type="ECO:0000259" key="4">
    <source>
        <dbReference type="PROSITE" id="PS50110"/>
    </source>
</evidence>
<dbReference type="PROSITE" id="PS50110">
    <property type="entry name" value="RESPONSE_REGULATORY"/>
    <property type="match status" value="1"/>
</dbReference>
<gene>
    <name evidence="5" type="primary">divK</name>
    <name evidence="5" type="ORF">NCTC11388_03845</name>
</gene>
<keyword evidence="2" id="KW-0902">Two-component regulatory system</keyword>
<dbReference type="AlphaFoldDB" id="A0A380CS66"/>
<dbReference type="GO" id="GO:0000160">
    <property type="term" value="P:phosphorelay signal transduction system"/>
    <property type="evidence" value="ECO:0007669"/>
    <property type="project" value="UniProtKB-KW"/>
</dbReference>